<organism evidence="1 2">
    <name type="scientific">Lasius platythorax</name>
    <dbReference type="NCBI Taxonomy" id="488582"/>
    <lineage>
        <taxon>Eukaryota</taxon>
        <taxon>Metazoa</taxon>
        <taxon>Ecdysozoa</taxon>
        <taxon>Arthropoda</taxon>
        <taxon>Hexapoda</taxon>
        <taxon>Insecta</taxon>
        <taxon>Pterygota</taxon>
        <taxon>Neoptera</taxon>
        <taxon>Endopterygota</taxon>
        <taxon>Hymenoptera</taxon>
        <taxon>Apocrita</taxon>
        <taxon>Aculeata</taxon>
        <taxon>Formicoidea</taxon>
        <taxon>Formicidae</taxon>
        <taxon>Formicinae</taxon>
        <taxon>Lasius</taxon>
        <taxon>Lasius</taxon>
    </lineage>
</organism>
<evidence type="ECO:0000313" key="2">
    <source>
        <dbReference type="Proteomes" id="UP001497644"/>
    </source>
</evidence>
<sequence length="95" mass="10786">MAEKCIRSQSDTFTWHELRYGRITALRVYETAHCKTLNGSLVQQIIGASKVFHSQAMERGKRLEKEVLLEIKKITELKFQDCGLGAFISGIRSLA</sequence>
<comment type="caution">
    <text evidence="1">The sequence shown here is derived from an EMBL/GenBank/DDBJ whole genome shotgun (WGS) entry which is preliminary data.</text>
</comment>
<dbReference type="SUPFAM" id="SSF52980">
    <property type="entry name" value="Restriction endonuclease-like"/>
    <property type="match status" value="1"/>
</dbReference>
<evidence type="ECO:0000313" key="1">
    <source>
        <dbReference type="EMBL" id="CAL1672660.1"/>
    </source>
</evidence>
<reference evidence="1" key="1">
    <citation type="submission" date="2024-04" db="EMBL/GenBank/DDBJ databases">
        <authorList>
            <consortium name="Molecular Ecology Group"/>
        </authorList>
    </citation>
    <scope>NUCLEOTIDE SEQUENCE</scope>
</reference>
<proteinExistence type="predicted"/>
<dbReference type="PANTHER" id="PTHR39953:SF1">
    <property type="entry name" value="RE54151P"/>
    <property type="match status" value="1"/>
</dbReference>
<keyword evidence="2" id="KW-1185">Reference proteome</keyword>
<dbReference type="InterPro" id="IPR011335">
    <property type="entry name" value="Restrct_endonuc-II-like"/>
</dbReference>
<dbReference type="GO" id="GO:0006281">
    <property type="term" value="P:DNA repair"/>
    <property type="evidence" value="ECO:0007669"/>
    <property type="project" value="UniProtKB-ARBA"/>
</dbReference>
<dbReference type="EMBL" id="CAXIPU020000783">
    <property type="protein sequence ID" value="CAL1672660.1"/>
    <property type="molecule type" value="Genomic_DNA"/>
</dbReference>
<dbReference type="PANTHER" id="PTHR39953">
    <property type="entry name" value="RE54151P"/>
    <property type="match status" value="1"/>
</dbReference>
<protein>
    <submittedName>
        <fullName evidence="1">Uncharacterized protein</fullName>
    </submittedName>
</protein>
<dbReference type="Gene3D" id="3.90.320.10">
    <property type="match status" value="1"/>
</dbReference>
<accession>A0AAV2MZB1</accession>
<name>A0AAV2MZB1_9HYME</name>
<dbReference type="InterPro" id="IPR011604">
    <property type="entry name" value="PDDEXK-like_dom_sf"/>
</dbReference>
<dbReference type="AlphaFoldDB" id="A0AAV2MZB1"/>
<gene>
    <name evidence="1" type="ORF">LPLAT_LOCUS9566</name>
</gene>
<dbReference type="Proteomes" id="UP001497644">
    <property type="component" value="Unassembled WGS sequence"/>
</dbReference>